<feature type="signal peptide" evidence="1">
    <location>
        <begin position="1"/>
        <end position="22"/>
    </location>
</feature>
<dbReference type="InterPro" id="IPR036465">
    <property type="entry name" value="vWFA_dom_sf"/>
</dbReference>
<dbReference type="SUPFAM" id="SSF53300">
    <property type="entry name" value="vWA-like"/>
    <property type="match status" value="1"/>
</dbReference>
<sequence>MFASKLRFLPLLLVCVSTFLTAQQPAPAPAPDKIPTLKITSREVVLDVLVLDKKGHSIQGLKAGDFQVVEDGAPQVVRAVSEHRALTPEEVARLAPDPLAPNEFTNYAPAGNTNSVSVILIDALDSPTTAQMYLRQQLIAFMKSMPPGNTFAIFQMDRRMHLVQGFTSDPQVLLKAVEGKRDEISLPANLNSATREAMMHVGLKMMGQYLAGFSGRKNLIWFTGSVPHEVFSLTGNPFPDSVDFDNMRARFANALSLSRVAVYPVDDRGLEVFREHEYSHAVLDEIAERTGGRSFHDTNGLKEALAQITETGSNYYTLAFSPTNPVWLAHKRHLTITVAGREHATLLYRHVYFARSGRKAYWKKHAQDNIAELKPPPPPADIVQTAGDGLDAALELGSMISGELPFRLSAMPAPRPLKLAKDAPWPKDNYLEPSLRTKPFREFELLYTVDPHNVGFTQTEDGVSHAQLEFLVAVYDAQGAMVNSLKTTRVSEIGDANYRRMLESGTKLTLRQTIAVPEKGNYFLRLVVHNPDADQTGSLEIPVDNIQRGVAGPGQQLISSSQLP</sequence>
<dbReference type="NCBIfam" id="TIGR03436">
    <property type="entry name" value="acidobact_VWFA"/>
    <property type="match status" value="1"/>
</dbReference>
<accession>A0A239IDR4</accession>
<evidence type="ECO:0000313" key="2">
    <source>
        <dbReference type="EMBL" id="SNS91669.1"/>
    </source>
</evidence>
<name>A0A239IDR4_9BACT</name>
<dbReference type="EMBL" id="FZOU01000003">
    <property type="protein sequence ID" value="SNS91669.1"/>
    <property type="molecule type" value="Genomic_DNA"/>
</dbReference>
<dbReference type="Gene3D" id="3.40.50.410">
    <property type="entry name" value="von Willebrand factor, type A domain"/>
    <property type="match status" value="1"/>
</dbReference>
<dbReference type="Proteomes" id="UP000198356">
    <property type="component" value="Unassembled WGS sequence"/>
</dbReference>
<dbReference type="RefSeq" id="WP_176441678.1">
    <property type="nucleotide sequence ID" value="NZ_FZOU01000003.1"/>
</dbReference>
<feature type="chain" id="PRO_5012353707" evidence="1">
    <location>
        <begin position="23"/>
        <end position="564"/>
    </location>
</feature>
<evidence type="ECO:0000256" key="1">
    <source>
        <dbReference type="SAM" id="SignalP"/>
    </source>
</evidence>
<evidence type="ECO:0000313" key="3">
    <source>
        <dbReference type="Proteomes" id="UP000198356"/>
    </source>
</evidence>
<protein>
    <submittedName>
        <fullName evidence="2">VWFA-related domain-containing protein</fullName>
    </submittedName>
</protein>
<gene>
    <name evidence="2" type="ORF">SAMN05421770_10363</name>
</gene>
<keyword evidence="3" id="KW-1185">Reference proteome</keyword>
<dbReference type="AlphaFoldDB" id="A0A239IDR4"/>
<organism evidence="2 3">
    <name type="scientific">Granulicella rosea</name>
    <dbReference type="NCBI Taxonomy" id="474952"/>
    <lineage>
        <taxon>Bacteria</taxon>
        <taxon>Pseudomonadati</taxon>
        <taxon>Acidobacteriota</taxon>
        <taxon>Terriglobia</taxon>
        <taxon>Terriglobales</taxon>
        <taxon>Acidobacteriaceae</taxon>
        <taxon>Granulicella</taxon>
    </lineage>
</organism>
<keyword evidence="1" id="KW-0732">Signal</keyword>
<proteinExistence type="predicted"/>
<dbReference type="InterPro" id="IPR017802">
    <property type="entry name" value="VWFA-rel_acidobac-type"/>
</dbReference>
<reference evidence="2 3" key="1">
    <citation type="submission" date="2017-06" db="EMBL/GenBank/DDBJ databases">
        <authorList>
            <person name="Kim H.J."/>
            <person name="Triplett B.A."/>
        </authorList>
    </citation>
    <scope>NUCLEOTIDE SEQUENCE [LARGE SCALE GENOMIC DNA]</scope>
    <source>
        <strain evidence="2 3">DSM 18704</strain>
    </source>
</reference>